<evidence type="ECO:0000313" key="1">
    <source>
        <dbReference type="EMBL" id="MBX73479.1"/>
    </source>
</evidence>
<dbReference type="AlphaFoldDB" id="A0A2P2R2I3"/>
<protein>
    <submittedName>
        <fullName evidence="1">Uncharacterized protein</fullName>
    </submittedName>
</protein>
<dbReference type="EMBL" id="GGEC01092995">
    <property type="protein sequence ID" value="MBX73479.1"/>
    <property type="molecule type" value="Transcribed_RNA"/>
</dbReference>
<proteinExistence type="predicted"/>
<sequence length="69" mass="8225">MRNDFYKGRMGKGQQLLWLLSQCCAYIHFDNRHVLRHRSIAYATVVAIYDNITITMTMPMICYCCYDYC</sequence>
<name>A0A2P2R2I3_RHIMU</name>
<reference evidence="1" key="1">
    <citation type="submission" date="2018-02" db="EMBL/GenBank/DDBJ databases">
        <title>Rhizophora mucronata_Transcriptome.</title>
        <authorList>
            <person name="Meera S.P."/>
            <person name="Sreeshan A."/>
            <person name="Augustine A."/>
        </authorList>
    </citation>
    <scope>NUCLEOTIDE SEQUENCE</scope>
    <source>
        <tissue evidence="1">Leaf</tissue>
    </source>
</reference>
<accession>A0A2P2R2I3</accession>
<organism evidence="1">
    <name type="scientific">Rhizophora mucronata</name>
    <name type="common">Asiatic mangrove</name>
    <dbReference type="NCBI Taxonomy" id="61149"/>
    <lineage>
        <taxon>Eukaryota</taxon>
        <taxon>Viridiplantae</taxon>
        <taxon>Streptophyta</taxon>
        <taxon>Embryophyta</taxon>
        <taxon>Tracheophyta</taxon>
        <taxon>Spermatophyta</taxon>
        <taxon>Magnoliopsida</taxon>
        <taxon>eudicotyledons</taxon>
        <taxon>Gunneridae</taxon>
        <taxon>Pentapetalae</taxon>
        <taxon>rosids</taxon>
        <taxon>fabids</taxon>
        <taxon>Malpighiales</taxon>
        <taxon>Rhizophoraceae</taxon>
        <taxon>Rhizophora</taxon>
    </lineage>
</organism>